<dbReference type="AlphaFoldDB" id="L8GJB6"/>
<feature type="compositionally biased region" description="Low complexity" evidence="5">
    <location>
        <begin position="410"/>
        <end position="421"/>
    </location>
</feature>
<feature type="domain" description="PPM-type phosphatase" evidence="6">
    <location>
        <begin position="5"/>
        <end position="583"/>
    </location>
</feature>
<evidence type="ECO:0000256" key="1">
    <source>
        <dbReference type="ARBA" id="ARBA00022723"/>
    </source>
</evidence>
<feature type="compositionally biased region" description="Basic residues" evidence="5">
    <location>
        <begin position="260"/>
        <end position="269"/>
    </location>
</feature>
<dbReference type="InterPro" id="IPR036457">
    <property type="entry name" value="PPM-type-like_dom_sf"/>
</dbReference>
<dbReference type="RefSeq" id="XP_004335100.1">
    <property type="nucleotide sequence ID" value="XM_004335052.1"/>
</dbReference>
<accession>L8GJB6</accession>
<keyword evidence="8" id="KW-1185">Reference proteome</keyword>
<evidence type="ECO:0000313" key="8">
    <source>
        <dbReference type="Proteomes" id="UP000011083"/>
    </source>
</evidence>
<dbReference type="InterPro" id="IPR001932">
    <property type="entry name" value="PPM-type_phosphatase-like_dom"/>
</dbReference>
<feature type="compositionally biased region" description="Basic and acidic residues" evidence="5">
    <location>
        <begin position="273"/>
        <end position="294"/>
    </location>
</feature>
<dbReference type="Pfam" id="PF00481">
    <property type="entry name" value="PP2C"/>
    <property type="match status" value="3"/>
</dbReference>
<dbReference type="InterPro" id="IPR015655">
    <property type="entry name" value="PP2C"/>
</dbReference>
<evidence type="ECO:0000256" key="5">
    <source>
        <dbReference type="SAM" id="MobiDB-lite"/>
    </source>
</evidence>
<proteinExistence type="inferred from homology"/>
<dbReference type="GO" id="GO:0004722">
    <property type="term" value="F:protein serine/threonine phosphatase activity"/>
    <property type="evidence" value="ECO:0007669"/>
    <property type="project" value="InterPro"/>
</dbReference>
<dbReference type="STRING" id="1257118.L8GJB6"/>
<feature type="compositionally biased region" description="Basic and acidic residues" evidence="5">
    <location>
        <begin position="377"/>
        <end position="386"/>
    </location>
</feature>
<dbReference type="OrthoDB" id="10264738at2759"/>
<evidence type="ECO:0000313" key="7">
    <source>
        <dbReference type="EMBL" id="ELR13087.1"/>
    </source>
</evidence>
<dbReference type="Proteomes" id="UP000011083">
    <property type="component" value="Unassembled WGS sequence"/>
</dbReference>
<dbReference type="InterPro" id="IPR000222">
    <property type="entry name" value="PP2C_BS"/>
</dbReference>
<evidence type="ECO:0000256" key="3">
    <source>
        <dbReference type="ARBA" id="ARBA00022912"/>
    </source>
</evidence>
<protein>
    <submittedName>
        <fullName evidence="7">Protein phosphatase 2C domain containing protein</fullName>
    </submittedName>
</protein>
<dbReference type="Gene3D" id="3.60.40.10">
    <property type="entry name" value="PPM-type phosphatase domain"/>
    <property type="match status" value="2"/>
</dbReference>
<dbReference type="VEuPathDB" id="AmoebaDB:ACA1_097730"/>
<dbReference type="SUPFAM" id="SSF81606">
    <property type="entry name" value="PP2C-like"/>
    <property type="match status" value="2"/>
</dbReference>
<dbReference type="PANTHER" id="PTHR47992">
    <property type="entry name" value="PROTEIN PHOSPHATASE"/>
    <property type="match status" value="1"/>
</dbReference>
<dbReference type="KEGG" id="acan:ACA1_097730"/>
<dbReference type="SMART" id="SM00332">
    <property type="entry name" value="PP2Cc"/>
    <property type="match status" value="1"/>
</dbReference>
<comment type="similarity">
    <text evidence="4">Belongs to the PP2C family.</text>
</comment>
<evidence type="ECO:0000259" key="6">
    <source>
        <dbReference type="PROSITE" id="PS51746"/>
    </source>
</evidence>
<reference evidence="7 8" key="1">
    <citation type="journal article" date="2013" name="Genome Biol.">
        <title>Genome of Acanthamoeba castellanii highlights extensive lateral gene transfer and early evolution of tyrosine kinase signaling.</title>
        <authorList>
            <person name="Clarke M."/>
            <person name="Lohan A.J."/>
            <person name="Liu B."/>
            <person name="Lagkouvardos I."/>
            <person name="Roy S."/>
            <person name="Zafar N."/>
            <person name="Bertelli C."/>
            <person name="Schilde C."/>
            <person name="Kianianmomeni A."/>
            <person name="Burglin T.R."/>
            <person name="Frech C."/>
            <person name="Turcotte B."/>
            <person name="Kopec K.O."/>
            <person name="Synnott J.M."/>
            <person name="Choo C."/>
            <person name="Paponov I."/>
            <person name="Finkler A."/>
            <person name="Soon Heng Tan C."/>
            <person name="Hutchins A.P."/>
            <person name="Weinmeier T."/>
            <person name="Rattei T."/>
            <person name="Chu J.S."/>
            <person name="Gimenez G."/>
            <person name="Irimia M."/>
            <person name="Rigden D.J."/>
            <person name="Fitzpatrick D.A."/>
            <person name="Lorenzo-Morales J."/>
            <person name="Bateman A."/>
            <person name="Chiu C.H."/>
            <person name="Tang P."/>
            <person name="Hegemann P."/>
            <person name="Fromm H."/>
            <person name="Raoult D."/>
            <person name="Greub G."/>
            <person name="Miranda-Saavedra D."/>
            <person name="Chen N."/>
            <person name="Nash P."/>
            <person name="Ginger M.L."/>
            <person name="Horn M."/>
            <person name="Schaap P."/>
            <person name="Caler L."/>
            <person name="Loftus B."/>
        </authorList>
    </citation>
    <scope>NUCLEOTIDE SEQUENCE [LARGE SCALE GENOMIC DNA]</scope>
    <source>
        <strain evidence="7 8">Neff</strain>
    </source>
</reference>
<feature type="region of interest" description="Disordered" evidence="5">
    <location>
        <begin position="248"/>
        <end position="467"/>
    </location>
</feature>
<feature type="compositionally biased region" description="Basic residues" evidence="5">
    <location>
        <begin position="447"/>
        <end position="459"/>
    </location>
</feature>
<keyword evidence="2 4" id="KW-0378">Hydrolase</keyword>
<sequence>MKVRGVGVCSLEGPTHANEDRFVQFCGNEAWALTSSPSPLSSSSSSSSSASASPGFFAVYDGHAGDLAVTHVAKALHAHIFSPPNHSLFFPSDGDAEPGPTLMEEAILHGFAKTEEEVLAINERRDDISGACAVAVVHQGDRLYVANLGDSRALIGRKKVKGSIIGRLTLAKASRVEEIETRERKKRVNLRVQHSSSFLKTLTQDKIRCTAVPLTRDLKAVASYERQRIIAAGGWIRRGRVFGVLAPSRSFGDPLEKGRMRGRKMRRGTVKGGEGRKVEEEERKAAEEAERKAAEQQAQEGGDVGARKEEGEGGGGEEEATSNEKGKRKKESNGSDEGEDEKPDDNDNDNNDDESDETASPAMPPRAVSEDSTSPQSEEKKEKEKDEKEEEEKEEKVEGDKKDERDAGHSNGTTSNGNGSSVGRVVPNATVSKEKTTESGTTTPTTKRAKNNSKGKNKKKSESEMKKLKGVREGVVIAVPEMTVHTLEPEDDFLVLATDGLWDVMDNKMVVDHVSPEVLKWRRLKEEEEREKAQAGGQSEGQRELNELRQSAADFLDNICRGLCKRAKRRGSRDDITVVIVIFDPLTTERSE</sequence>
<evidence type="ECO:0000256" key="4">
    <source>
        <dbReference type="RuleBase" id="RU003465"/>
    </source>
</evidence>
<dbReference type="PROSITE" id="PS51746">
    <property type="entry name" value="PPM_2"/>
    <property type="match status" value="1"/>
</dbReference>
<dbReference type="PROSITE" id="PS01032">
    <property type="entry name" value="PPM_1"/>
    <property type="match status" value="1"/>
</dbReference>
<keyword evidence="3 4" id="KW-0904">Protein phosphatase</keyword>
<dbReference type="CDD" id="cd00143">
    <property type="entry name" value="PP2Cc"/>
    <property type="match status" value="1"/>
</dbReference>
<dbReference type="GO" id="GO:0046872">
    <property type="term" value="F:metal ion binding"/>
    <property type="evidence" value="ECO:0007669"/>
    <property type="project" value="UniProtKB-KW"/>
</dbReference>
<feature type="compositionally biased region" description="Acidic residues" evidence="5">
    <location>
        <begin position="334"/>
        <end position="357"/>
    </location>
</feature>
<organism evidence="7 8">
    <name type="scientific">Acanthamoeba castellanii (strain ATCC 30010 / Neff)</name>
    <dbReference type="NCBI Taxonomy" id="1257118"/>
    <lineage>
        <taxon>Eukaryota</taxon>
        <taxon>Amoebozoa</taxon>
        <taxon>Discosea</taxon>
        <taxon>Longamoebia</taxon>
        <taxon>Centramoebida</taxon>
        <taxon>Acanthamoebidae</taxon>
        <taxon>Acanthamoeba</taxon>
    </lineage>
</organism>
<dbReference type="EMBL" id="KB008103">
    <property type="protein sequence ID" value="ELR13087.1"/>
    <property type="molecule type" value="Genomic_DNA"/>
</dbReference>
<feature type="compositionally biased region" description="Basic and acidic residues" evidence="5">
    <location>
        <begin position="394"/>
        <end position="408"/>
    </location>
</feature>
<dbReference type="GeneID" id="14913589"/>
<evidence type="ECO:0000256" key="2">
    <source>
        <dbReference type="ARBA" id="ARBA00022801"/>
    </source>
</evidence>
<name>L8GJB6_ACACF</name>
<gene>
    <name evidence="7" type="ORF">ACA1_097730</name>
</gene>
<keyword evidence="1" id="KW-0479">Metal-binding</keyword>